<dbReference type="InterPro" id="IPR057684">
    <property type="entry name" value="DUF7924"/>
</dbReference>
<dbReference type="OrthoDB" id="409792at2759"/>
<keyword evidence="6 10" id="KW-0472">Membrane</keyword>
<sequence>MSSSAGHIEYLPRRSSRPKSGHNNSIEPDAELTEFLVPAPTSQSGFLRAPFEAKAQDASQHTRFSKYSNIELPEVVAPKPASTHRAERQRSLTAEQLKTRESNKCFVPDNASPQSQSEIVQKDRQAQSQLRSMLASPATKLYTVAHLILFSILGTLARLGMEAMTFYPSAPVTSSVLWPNFAGSLVLGFLNQDQHIFREEWGSFSSPEDWSFHPSNLEPNDTDALQNVMQSHNNVKKSIPLYIGLATGFCGSFTSFSSFICDAFLALSNGLAPPSLGPPIPSRNNGYSVEALLAILILHIAVSISGLKLGAHLAMAVDPIMPTAPFKAVRKFLDPAIVFLGFGAWVGAVFLTVFPPRQAWRGRVTYALLFAPLGCLLRFYTSKQLNPRVVAFPLGTFAVNMFGTVILGTCFDLQHSRALGTDLMSCWILEGVMDGFCGCATTVKPRALSTLLRQMQSSSSASITPRESVEGDSTVKGVGRPKKLDWDKLRARHVDDDPSDDVQVPHFETLLHWKLPKLKAKDVEELQATFRNFAELAVKEVDYPDVEAVANEFDRWKSKVSLAKITQEHFSSDVTRCTFSNEAMLQRTIMIEIIDRHQLHHFLTFDSEGQWKQHYSDCLISTDSDLVTLPKPDLNVSFKLDSFDKSAPIPGNLKQSFRPDSTGQKYGRCFPFLFFEVKRATDNLEVALMANLHSASQALLNIYAWMVRAQRAETFFEKVRVFSFVFNAQALSVRMHRATRHEHNLLQYHFVELVDFNKYSKDQSFQTLQRISPRLRTTLPKPRLTITSIPYHQHAPSTFLLDLKLPPPTPPPHPHHRLPSHNRHQRTIHPTNINININTNPLRITRPRPLPLAPRLHTLLLPSSTSTHTPQLDLREIVNQPAGAQPALNPTQVSPVTTLMIWQTVAPGAPAQQVQVVYSQAFADVPDQWELPVAGSIGLGTIKGTVGVVKTNNKVRRGIVAWPTAVPQAPGEGTFLKVEKVEERDAAAFVILPPGNNDGGVVVREEQSGLEKRKGKGGTGSSGSSSAAGRVILGAGPPTLALLIALVACMVI</sequence>
<dbReference type="Pfam" id="PF25545">
    <property type="entry name" value="DUF7924"/>
    <property type="match status" value="1"/>
</dbReference>
<keyword evidence="4 10" id="KW-0812">Transmembrane</keyword>
<protein>
    <recommendedName>
        <fullName evidence="11">DUF7924 domain-containing protein</fullName>
    </recommendedName>
</protein>
<feature type="transmembrane region" description="Helical" evidence="10">
    <location>
        <begin position="141"/>
        <end position="160"/>
    </location>
</feature>
<dbReference type="eggNOG" id="ENOG502QT5F">
    <property type="taxonomic scope" value="Eukaryota"/>
</dbReference>
<feature type="region of interest" description="Disordered" evidence="9">
    <location>
        <begin position="1006"/>
        <end position="1027"/>
    </location>
</feature>
<dbReference type="GeneID" id="19235529"/>
<dbReference type="GO" id="GO:0005886">
    <property type="term" value="C:plasma membrane"/>
    <property type="evidence" value="ECO:0007669"/>
    <property type="project" value="UniProtKB-SubCell"/>
</dbReference>
<evidence type="ECO:0000313" key="12">
    <source>
        <dbReference type="EMBL" id="ERF71479.1"/>
    </source>
</evidence>
<dbReference type="Proteomes" id="UP000019373">
    <property type="component" value="Unassembled WGS sequence"/>
</dbReference>
<dbReference type="PANTHER" id="PTHR28259">
    <property type="entry name" value="FLUORIDE EXPORT PROTEIN 1-RELATED"/>
    <property type="match status" value="1"/>
</dbReference>
<dbReference type="RefSeq" id="XP_007802688.1">
    <property type="nucleotide sequence ID" value="XM_007804497.1"/>
</dbReference>
<gene>
    <name evidence="12" type="ORF">EPUS_00468</name>
</gene>
<feature type="domain" description="DUF7924" evidence="11">
    <location>
        <begin position="570"/>
        <end position="767"/>
    </location>
</feature>
<keyword evidence="5 10" id="KW-1133">Transmembrane helix</keyword>
<dbReference type="EMBL" id="KE721204">
    <property type="protein sequence ID" value="ERF71479.1"/>
    <property type="molecule type" value="Genomic_DNA"/>
</dbReference>
<keyword evidence="3" id="KW-1003">Cell membrane</keyword>
<dbReference type="Pfam" id="PF17056">
    <property type="entry name" value="KRE1"/>
    <property type="match status" value="1"/>
</dbReference>
<keyword evidence="13" id="KW-1185">Reference proteome</keyword>
<dbReference type="HOGENOM" id="CLU_290704_0_0_1"/>
<comment type="catalytic activity">
    <reaction evidence="8">
        <text>fluoride(in) = fluoride(out)</text>
        <dbReference type="Rhea" id="RHEA:76159"/>
        <dbReference type="ChEBI" id="CHEBI:17051"/>
    </reaction>
    <physiologicalReaction direction="left-to-right" evidence="8">
        <dbReference type="Rhea" id="RHEA:76160"/>
    </physiologicalReaction>
</comment>
<accession>U1HQV0</accession>
<evidence type="ECO:0000256" key="10">
    <source>
        <dbReference type="SAM" id="Phobius"/>
    </source>
</evidence>
<evidence type="ECO:0000256" key="6">
    <source>
        <dbReference type="ARBA" id="ARBA00023136"/>
    </source>
</evidence>
<dbReference type="GO" id="GO:1903425">
    <property type="term" value="F:fluoride transmembrane transporter activity"/>
    <property type="evidence" value="ECO:0007669"/>
    <property type="project" value="TreeGrafter"/>
</dbReference>
<feature type="transmembrane region" description="Helical" evidence="10">
    <location>
        <begin position="287"/>
        <end position="311"/>
    </location>
</feature>
<dbReference type="GO" id="GO:0031505">
    <property type="term" value="P:fungal-type cell wall organization"/>
    <property type="evidence" value="ECO:0007669"/>
    <property type="project" value="InterPro"/>
</dbReference>
<reference evidence="13" key="1">
    <citation type="journal article" date="2014" name="BMC Genomics">
        <title>Genome characteristics reveal the impact of lichenization on lichen-forming fungus Endocarpon pusillum Hedwig (Verrucariales, Ascomycota).</title>
        <authorList>
            <person name="Wang Y.-Y."/>
            <person name="Liu B."/>
            <person name="Zhang X.-Y."/>
            <person name="Zhou Q.-M."/>
            <person name="Zhang T."/>
            <person name="Li H."/>
            <person name="Yu Y.-F."/>
            <person name="Zhang X.-L."/>
            <person name="Hao X.-Y."/>
            <person name="Wang M."/>
            <person name="Wang L."/>
            <person name="Wei J.-C."/>
        </authorList>
    </citation>
    <scope>NUCLEOTIDE SEQUENCE [LARGE SCALE GENOMIC DNA]</scope>
    <source>
        <strain evidence="13">Z07020 / HMAS-L-300199</strain>
    </source>
</reference>
<proteinExistence type="inferred from homology"/>
<evidence type="ECO:0000256" key="5">
    <source>
        <dbReference type="ARBA" id="ARBA00022989"/>
    </source>
</evidence>
<evidence type="ECO:0000256" key="9">
    <source>
        <dbReference type="SAM" id="MobiDB-lite"/>
    </source>
</evidence>
<name>U1HQV0_ENDPU</name>
<evidence type="ECO:0000256" key="8">
    <source>
        <dbReference type="ARBA" id="ARBA00035585"/>
    </source>
</evidence>
<feature type="transmembrane region" description="Helical" evidence="10">
    <location>
        <begin position="332"/>
        <end position="354"/>
    </location>
</feature>
<comment type="subcellular location">
    <subcellularLocation>
        <location evidence="2">Cell membrane</location>
        <topology evidence="2">Multi-pass membrane protein</topology>
    </subcellularLocation>
</comment>
<organism evidence="12 13">
    <name type="scientific">Endocarpon pusillum (strain Z07020 / HMAS-L-300199)</name>
    <name type="common">Lichen-forming fungus</name>
    <dbReference type="NCBI Taxonomy" id="1263415"/>
    <lineage>
        <taxon>Eukaryota</taxon>
        <taxon>Fungi</taxon>
        <taxon>Dikarya</taxon>
        <taxon>Ascomycota</taxon>
        <taxon>Pezizomycotina</taxon>
        <taxon>Eurotiomycetes</taxon>
        <taxon>Chaetothyriomycetidae</taxon>
        <taxon>Verrucariales</taxon>
        <taxon>Verrucariaceae</taxon>
        <taxon>Endocarpon</taxon>
    </lineage>
</organism>
<evidence type="ECO:0000313" key="13">
    <source>
        <dbReference type="Proteomes" id="UP000019373"/>
    </source>
</evidence>
<feature type="region of interest" description="Disordered" evidence="9">
    <location>
        <begin position="98"/>
        <end position="119"/>
    </location>
</feature>
<evidence type="ECO:0000259" key="11">
    <source>
        <dbReference type="Pfam" id="PF25545"/>
    </source>
</evidence>
<comment type="similarity">
    <text evidence="7">Belongs to the fluoride channel Fluc/FEX (TC 1.A.43) family.</text>
</comment>
<dbReference type="PANTHER" id="PTHR28259:SF1">
    <property type="entry name" value="FLUORIDE EXPORT PROTEIN 1-RELATED"/>
    <property type="match status" value="1"/>
</dbReference>
<dbReference type="InterPro" id="IPR031452">
    <property type="entry name" value="Kre1"/>
</dbReference>
<dbReference type="AlphaFoldDB" id="U1HQV0"/>
<feature type="transmembrane region" description="Helical" evidence="10">
    <location>
        <begin position="389"/>
        <end position="408"/>
    </location>
</feature>
<feature type="transmembrane region" description="Helical" evidence="10">
    <location>
        <begin position="360"/>
        <end position="377"/>
    </location>
</feature>
<comment type="function">
    <text evidence="1">Fluoride channel required for the rapid expulsion of cytoplasmic fluoride.</text>
</comment>
<feature type="transmembrane region" description="Helical" evidence="10">
    <location>
        <begin position="239"/>
        <end position="267"/>
    </location>
</feature>
<evidence type="ECO:0000256" key="3">
    <source>
        <dbReference type="ARBA" id="ARBA00022475"/>
    </source>
</evidence>
<evidence type="ECO:0000256" key="1">
    <source>
        <dbReference type="ARBA" id="ARBA00002598"/>
    </source>
</evidence>
<evidence type="ECO:0000256" key="7">
    <source>
        <dbReference type="ARBA" id="ARBA00035120"/>
    </source>
</evidence>
<evidence type="ECO:0000256" key="4">
    <source>
        <dbReference type="ARBA" id="ARBA00022692"/>
    </source>
</evidence>
<evidence type="ECO:0000256" key="2">
    <source>
        <dbReference type="ARBA" id="ARBA00004651"/>
    </source>
</evidence>
<dbReference type="Pfam" id="PF02537">
    <property type="entry name" value="CRCB"/>
    <property type="match status" value="2"/>
</dbReference>
<feature type="region of interest" description="Disordered" evidence="9">
    <location>
        <begin position="1"/>
        <end position="32"/>
    </location>
</feature>
<dbReference type="InterPro" id="IPR003691">
    <property type="entry name" value="FluC"/>
</dbReference>